<keyword evidence="4 11" id="KW-0662">Pyridine nucleotide biosynthesis</keyword>
<evidence type="ECO:0000256" key="11">
    <source>
        <dbReference type="HAMAP-Rule" id="MF_00244"/>
    </source>
</evidence>
<comment type="catalytic activity">
    <reaction evidence="10 11">
        <text>nicotinate beta-D-ribonucleotide + ATP + H(+) = deamido-NAD(+) + diphosphate</text>
        <dbReference type="Rhea" id="RHEA:22860"/>
        <dbReference type="ChEBI" id="CHEBI:15378"/>
        <dbReference type="ChEBI" id="CHEBI:30616"/>
        <dbReference type="ChEBI" id="CHEBI:33019"/>
        <dbReference type="ChEBI" id="CHEBI:57502"/>
        <dbReference type="ChEBI" id="CHEBI:58437"/>
        <dbReference type="EC" id="2.7.7.18"/>
    </reaction>
</comment>
<sequence length="212" mass="23908">MDSSSQHSMVVLFGGSFDPPHLGHLEIIKRLDSSYKRVIVIPAFCNPFKSMPLASIHTRIAWLEELCADYLRVEISDFEARANRVVYAIEYVRYYASKYGEIGLALGSDALESLPRWKEASELAQLAKIVPLMRDFGACETTQTSSSQTEIATQTQKLDSRYSTTKPLHITGFPISSTQIRAAIARGEFEQVAHWVPPSIVPCMRKIYYNTR</sequence>
<keyword evidence="5 11" id="KW-0808">Transferase</keyword>
<keyword evidence="8 11" id="KW-0067">ATP-binding</keyword>
<dbReference type="AlphaFoldDB" id="A0A5M9QIL1"/>
<evidence type="ECO:0000256" key="2">
    <source>
        <dbReference type="ARBA" id="ARBA00005019"/>
    </source>
</evidence>
<evidence type="ECO:0000256" key="6">
    <source>
        <dbReference type="ARBA" id="ARBA00022695"/>
    </source>
</evidence>
<evidence type="ECO:0000313" key="14">
    <source>
        <dbReference type="Proteomes" id="UP000323707"/>
    </source>
</evidence>
<keyword evidence="6 11" id="KW-0548">Nucleotidyltransferase</keyword>
<feature type="domain" description="Cytidyltransferase-like" evidence="12">
    <location>
        <begin position="12"/>
        <end position="182"/>
    </location>
</feature>
<dbReference type="Proteomes" id="UP000323707">
    <property type="component" value="Unassembled WGS sequence"/>
</dbReference>
<dbReference type="InterPro" id="IPR004821">
    <property type="entry name" value="Cyt_trans-like"/>
</dbReference>
<evidence type="ECO:0000256" key="4">
    <source>
        <dbReference type="ARBA" id="ARBA00022642"/>
    </source>
</evidence>
<keyword evidence="7 11" id="KW-0547">Nucleotide-binding</keyword>
<evidence type="ECO:0000256" key="8">
    <source>
        <dbReference type="ARBA" id="ARBA00022840"/>
    </source>
</evidence>
<evidence type="ECO:0000256" key="7">
    <source>
        <dbReference type="ARBA" id="ARBA00022741"/>
    </source>
</evidence>
<evidence type="ECO:0000256" key="1">
    <source>
        <dbReference type="ARBA" id="ARBA00002324"/>
    </source>
</evidence>
<dbReference type="GO" id="GO:0009435">
    <property type="term" value="P:NAD+ biosynthetic process"/>
    <property type="evidence" value="ECO:0007669"/>
    <property type="project" value="UniProtKB-UniRule"/>
</dbReference>
<dbReference type="HAMAP" id="MF_00244">
    <property type="entry name" value="NaMN_adenylyltr"/>
    <property type="match status" value="1"/>
</dbReference>
<comment type="function">
    <text evidence="1 11">Catalyzes the reversible adenylation of nicotinate mononucleotide (NaMN) to nicotinic acid adenine dinucleotide (NaAD).</text>
</comment>
<organism evidence="13 14">
    <name type="scientific">Helicobacter canis</name>
    <dbReference type="NCBI Taxonomy" id="29419"/>
    <lineage>
        <taxon>Bacteria</taxon>
        <taxon>Pseudomonadati</taxon>
        <taxon>Campylobacterota</taxon>
        <taxon>Epsilonproteobacteria</taxon>
        <taxon>Campylobacterales</taxon>
        <taxon>Helicobacteraceae</taxon>
        <taxon>Helicobacter</taxon>
    </lineage>
</organism>
<dbReference type="EC" id="2.7.7.18" evidence="11"/>
<dbReference type="SUPFAM" id="SSF52374">
    <property type="entry name" value="Nucleotidylyl transferase"/>
    <property type="match status" value="1"/>
</dbReference>
<dbReference type="PANTHER" id="PTHR39321">
    <property type="entry name" value="NICOTINATE-NUCLEOTIDE ADENYLYLTRANSFERASE-RELATED"/>
    <property type="match status" value="1"/>
</dbReference>
<accession>A0A5M9QIL1</accession>
<comment type="caution">
    <text evidence="13">The sequence shown here is derived from an EMBL/GenBank/DDBJ whole genome shotgun (WGS) entry which is preliminary data.</text>
</comment>
<dbReference type="Pfam" id="PF01467">
    <property type="entry name" value="CTP_transf_like"/>
    <property type="match status" value="1"/>
</dbReference>
<gene>
    <name evidence="11" type="primary">nadD</name>
    <name evidence="13" type="ORF">F4V45_06095</name>
</gene>
<comment type="pathway">
    <text evidence="2 11">Cofactor biosynthesis; NAD(+) biosynthesis; deamido-NAD(+) from nicotinate D-ribonucleotide: step 1/1.</text>
</comment>
<dbReference type="EMBL" id="VXKE01000019">
    <property type="protein sequence ID" value="KAA8708494.1"/>
    <property type="molecule type" value="Genomic_DNA"/>
</dbReference>
<dbReference type="CDD" id="cd02165">
    <property type="entry name" value="NMNAT"/>
    <property type="match status" value="1"/>
</dbReference>
<comment type="similarity">
    <text evidence="3 11">Belongs to the NadD family.</text>
</comment>
<dbReference type="Gene3D" id="3.40.50.620">
    <property type="entry name" value="HUPs"/>
    <property type="match status" value="1"/>
</dbReference>
<dbReference type="PANTHER" id="PTHR39321:SF3">
    <property type="entry name" value="PHOSPHOPANTETHEINE ADENYLYLTRANSFERASE"/>
    <property type="match status" value="1"/>
</dbReference>
<dbReference type="RefSeq" id="WP_150337515.1">
    <property type="nucleotide sequence ID" value="NZ_JAERIX010000018.1"/>
</dbReference>
<evidence type="ECO:0000256" key="3">
    <source>
        <dbReference type="ARBA" id="ARBA00009014"/>
    </source>
</evidence>
<evidence type="ECO:0000256" key="10">
    <source>
        <dbReference type="ARBA" id="ARBA00048721"/>
    </source>
</evidence>
<dbReference type="InterPro" id="IPR005248">
    <property type="entry name" value="NadD/NMNAT"/>
</dbReference>
<evidence type="ECO:0000259" key="12">
    <source>
        <dbReference type="Pfam" id="PF01467"/>
    </source>
</evidence>
<proteinExistence type="inferred from homology"/>
<evidence type="ECO:0000313" key="13">
    <source>
        <dbReference type="EMBL" id="KAA8708494.1"/>
    </source>
</evidence>
<evidence type="ECO:0000256" key="9">
    <source>
        <dbReference type="ARBA" id="ARBA00023027"/>
    </source>
</evidence>
<evidence type="ECO:0000256" key="5">
    <source>
        <dbReference type="ARBA" id="ARBA00022679"/>
    </source>
</evidence>
<name>A0A5M9QIL1_9HELI</name>
<dbReference type="GO" id="GO:0004515">
    <property type="term" value="F:nicotinate-nucleotide adenylyltransferase activity"/>
    <property type="evidence" value="ECO:0007669"/>
    <property type="project" value="UniProtKB-UniRule"/>
</dbReference>
<reference evidence="13 14" key="1">
    <citation type="submission" date="2019-09" db="EMBL/GenBank/DDBJ databases">
        <title>Draft genome sequence of various Type strains from the CCUG.</title>
        <authorList>
            <person name="Pineiro-Iglesias B."/>
            <person name="Tunovic T."/>
            <person name="Unosson C."/>
            <person name="Inganas E."/>
            <person name="Ohlen M."/>
            <person name="Cardew S."/>
            <person name="Jensie-Markopoulos S."/>
            <person name="Salva-Serra F."/>
            <person name="Jaen-Luchoro D."/>
            <person name="Karlsson R."/>
            <person name="Svensson-Stadler L."/>
            <person name="Chun J."/>
            <person name="Moore E."/>
        </authorList>
    </citation>
    <scope>NUCLEOTIDE SEQUENCE [LARGE SCALE GENOMIC DNA]</scope>
    <source>
        <strain evidence="13 14">CCUG 32756T</strain>
    </source>
</reference>
<dbReference type="NCBIfam" id="TIGR00125">
    <property type="entry name" value="cyt_tran_rel"/>
    <property type="match status" value="1"/>
</dbReference>
<protein>
    <recommendedName>
        <fullName evidence="11">Probable nicotinate-nucleotide adenylyltransferase</fullName>
        <ecNumber evidence="11">2.7.7.18</ecNumber>
    </recommendedName>
    <alternativeName>
        <fullName evidence="11">Deamido-NAD(+) diphosphorylase</fullName>
    </alternativeName>
    <alternativeName>
        <fullName evidence="11">Deamido-NAD(+) pyrophosphorylase</fullName>
    </alternativeName>
    <alternativeName>
        <fullName evidence="11">Nicotinate mononucleotide adenylyltransferase</fullName>
        <shortName evidence="11">NaMN adenylyltransferase</shortName>
    </alternativeName>
</protein>
<keyword evidence="9 11" id="KW-0520">NAD</keyword>
<dbReference type="GO" id="GO:0005524">
    <property type="term" value="F:ATP binding"/>
    <property type="evidence" value="ECO:0007669"/>
    <property type="project" value="UniProtKB-KW"/>
</dbReference>
<dbReference type="InterPro" id="IPR014729">
    <property type="entry name" value="Rossmann-like_a/b/a_fold"/>
</dbReference>
<dbReference type="UniPathway" id="UPA00253">
    <property type="reaction ID" value="UER00332"/>
</dbReference>